<evidence type="ECO:0000313" key="10">
    <source>
        <dbReference type="Proteomes" id="UP000526408"/>
    </source>
</evidence>
<evidence type="ECO:0000313" key="9">
    <source>
        <dbReference type="EMBL" id="NKX46072.1"/>
    </source>
</evidence>
<dbReference type="RefSeq" id="WP_168624462.1">
    <property type="nucleotide sequence ID" value="NZ_JAAZQQ010000006.1"/>
</dbReference>
<evidence type="ECO:0000256" key="7">
    <source>
        <dbReference type="RuleBase" id="RU364112"/>
    </source>
</evidence>
<evidence type="ECO:0000256" key="1">
    <source>
        <dbReference type="ARBA" id="ARBA00010342"/>
    </source>
</evidence>
<evidence type="ECO:0000256" key="3">
    <source>
        <dbReference type="ARBA" id="ARBA00022723"/>
    </source>
</evidence>
<organism evidence="9 10">
    <name type="scientific">Roseicyclus persicicus</name>
    <dbReference type="NCBI Taxonomy" id="2650661"/>
    <lineage>
        <taxon>Bacteria</taxon>
        <taxon>Pseudomonadati</taxon>
        <taxon>Pseudomonadota</taxon>
        <taxon>Alphaproteobacteria</taxon>
        <taxon>Rhodobacterales</taxon>
        <taxon>Roseobacteraceae</taxon>
        <taxon>Roseicyclus</taxon>
    </lineage>
</organism>
<dbReference type="GO" id="GO:0046872">
    <property type="term" value="F:metal ion binding"/>
    <property type="evidence" value="ECO:0007669"/>
    <property type="project" value="UniProtKB-KW"/>
</dbReference>
<feature type="signal peptide" evidence="7">
    <location>
        <begin position="1"/>
        <end position="29"/>
    </location>
</feature>
<comment type="similarity">
    <text evidence="1 7">Belongs to the CcmH/CycL/Ccl2/NrfF family.</text>
</comment>
<keyword evidence="6 7" id="KW-0408">Iron</keyword>
<comment type="caution">
    <text evidence="9">The sequence shown here is derived from an EMBL/GenBank/DDBJ whole genome shotgun (WGS) entry which is preliminary data.</text>
</comment>
<comment type="function">
    <text evidence="7">Possible subunit of a heme lyase.</text>
</comment>
<sequence>MSAGIATLRRTGAACAVAAMLALAVPAGAVQPDEVLPDPALEERARDISAGLRCLVCRNESIDESNAQLARDLRLLVRERLVAGDTDAEVVEFVVDRYGEYVLLRPTMTGSNIALWLAPAVLMVLGAGLSLVYIRRRAAAPAPSEAALSAEEQARLSDLLKE</sequence>
<protein>
    <recommendedName>
        <fullName evidence="7">Cytochrome c-type biogenesis protein</fullName>
    </recommendedName>
</protein>
<keyword evidence="10" id="KW-1185">Reference proteome</keyword>
<keyword evidence="7" id="KW-0472">Membrane</keyword>
<keyword evidence="4 7" id="KW-0732">Signal</keyword>
<keyword evidence="7" id="KW-1133">Transmembrane helix</keyword>
<reference evidence="9 10" key="1">
    <citation type="submission" date="2020-04" db="EMBL/GenBank/DDBJ databases">
        <authorList>
            <person name="Yoon J."/>
        </authorList>
    </citation>
    <scope>NUCLEOTIDE SEQUENCE [LARGE SCALE GENOMIC DNA]</scope>
    <source>
        <strain evidence="9 10">KMU-115</strain>
    </source>
</reference>
<name>A0A7X6H3F3_9RHOB</name>
<dbReference type="InterPro" id="IPR038297">
    <property type="entry name" value="CcmH/CycL/NrfF/Ccl2_sf"/>
</dbReference>
<dbReference type="InterPro" id="IPR005616">
    <property type="entry name" value="CcmH/CycL/Ccl2/NrfF_N"/>
</dbReference>
<dbReference type="GO" id="GO:0005886">
    <property type="term" value="C:plasma membrane"/>
    <property type="evidence" value="ECO:0007669"/>
    <property type="project" value="TreeGrafter"/>
</dbReference>
<feature type="transmembrane region" description="Helical" evidence="7">
    <location>
        <begin position="113"/>
        <end position="134"/>
    </location>
</feature>
<dbReference type="Gene3D" id="1.10.8.640">
    <property type="entry name" value="Cytochrome C biogenesis protein"/>
    <property type="match status" value="1"/>
</dbReference>
<feature type="chain" id="PRO_5031600995" description="Cytochrome c-type biogenesis protein" evidence="7">
    <location>
        <begin position="30"/>
        <end position="162"/>
    </location>
</feature>
<dbReference type="AlphaFoldDB" id="A0A7X6H3F3"/>
<evidence type="ECO:0000256" key="6">
    <source>
        <dbReference type="ARBA" id="ARBA00023004"/>
    </source>
</evidence>
<keyword evidence="2 7" id="KW-0349">Heme</keyword>
<dbReference type="PANTHER" id="PTHR47870">
    <property type="entry name" value="CYTOCHROME C-TYPE BIOGENESIS PROTEIN CCMH"/>
    <property type="match status" value="1"/>
</dbReference>
<dbReference type="EMBL" id="JAAZQQ010000006">
    <property type="protein sequence ID" value="NKX46072.1"/>
    <property type="molecule type" value="Genomic_DNA"/>
</dbReference>
<gene>
    <name evidence="9" type="ORF">HCU73_15865</name>
</gene>
<dbReference type="CDD" id="cd16378">
    <property type="entry name" value="CcmH_N"/>
    <property type="match status" value="1"/>
</dbReference>
<keyword evidence="5" id="KW-0201">Cytochrome c-type biogenesis</keyword>
<evidence type="ECO:0000256" key="2">
    <source>
        <dbReference type="ARBA" id="ARBA00022617"/>
    </source>
</evidence>
<dbReference type="PANTHER" id="PTHR47870:SF1">
    <property type="entry name" value="CYTOCHROME C-TYPE BIOGENESIS PROTEIN CCMH"/>
    <property type="match status" value="1"/>
</dbReference>
<evidence type="ECO:0000259" key="8">
    <source>
        <dbReference type="Pfam" id="PF03918"/>
    </source>
</evidence>
<evidence type="ECO:0000256" key="5">
    <source>
        <dbReference type="ARBA" id="ARBA00022748"/>
    </source>
</evidence>
<dbReference type="InterPro" id="IPR051263">
    <property type="entry name" value="C-type_cytochrome_biogenesis"/>
</dbReference>
<accession>A0A7X6H3F3</accession>
<dbReference type="GO" id="GO:0017004">
    <property type="term" value="P:cytochrome complex assembly"/>
    <property type="evidence" value="ECO:0007669"/>
    <property type="project" value="UniProtKB-KW"/>
</dbReference>
<evidence type="ECO:0000256" key="4">
    <source>
        <dbReference type="ARBA" id="ARBA00022729"/>
    </source>
</evidence>
<proteinExistence type="inferred from homology"/>
<dbReference type="Pfam" id="PF03918">
    <property type="entry name" value="CcmH"/>
    <property type="match status" value="1"/>
</dbReference>
<keyword evidence="3 7" id="KW-0479">Metal-binding</keyword>
<keyword evidence="7" id="KW-0812">Transmembrane</keyword>
<dbReference type="Proteomes" id="UP000526408">
    <property type="component" value="Unassembled WGS sequence"/>
</dbReference>
<feature type="domain" description="CcmH/CycL/Ccl2/NrfF N-terminal" evidence="8">
    <location>
        <begin position="18"/>
        <end position="160"/>
    </location>
</feature>